<evidence type="ECO:0000256" key="4">
    <source>
        <dbReference type="SAM" id="SignalP"/>
    </source>
</evidence>
<dbReference type="Gene3D" id="2.40.420.20">
    <property type="match status" value="1"/>
</dbReference>
<dbReference type="InterPro" id="IPR058647">
    <property type="entry name" value="BSH_CzcB-like"/>
</dbReference>
<evidence type="ECO:0000259" key="6">
    <source>
        <dbReference type="Pfam" id="PF25954"/>
    </source>
</evidence>
<keyword evidence="2" id="KW-0813">Transport</keyword>
<evidence type="ECO:0000256" key="2">
    <source>
        <dbReference type="ARBA" id="ARBA00022448"/>
    </source>
</evidence>
<dbReference type="PANTHER" id="PTHR30097">
    <property type="entry name" value="CATION EFFLUX SYSTEM PROTEIN CUSB"/>
    <property type="match status" value="1"/>
</dbReference>
<dbReference type="SUPFAM" id="SSF111369">
    <property type="entry name" value="HlyD-like secretion proteins"/>
    <property type="match status" value="1"/>
</dbReference>
<protein>
    <submittedName>
        <fullName evidence="9">Efflux RND transporter periplasmic adaptor subunit</fullName>
    </submittedName>
</protein>
<dbReference type="Pfam" id="PF25973">
    <property type="entry name" value="BSH_CzcB"/>
    <property type="match status" value="1"/>
</dbReference>
<dbReference type="InterPro" id="IPR058792">
    <property type="entry name" value="Beta-barrel_RND_2"/>
</dbReference>
<evidence type="ECO:0000313" key="9">
    <source>
        <dbReference type="EMBL" id="HIX74291.1"/>
    </source>
</evidence>
<evidence type="ECO:0000256" key="1">
    <source>
        <dbReference type="ARBA" id="ARBA00009477"/>
    </source>
</evidence>
<gene>
    <name evidence="9" type="ORF">H9977_04550</name>
</gene>
<feature type="domain" description="CusB-like beta-barrel" evidence="6">
    <location>
        <begin position="224"/>
        <end position="300"/>
    </location>
</feature>
<evidence type="ECO:0000259" key="7">
    <source>
        <dbReference type="Pfam" id="PF25967"/>
    </source>
</evidence>
<dbReference type="PANTHER" id="PTHR30097:SF16">
    <property type="entry name" value="CATION EFFLUX SYSTEM (CZCB-LIKE)"/>
    <property type="match status" value="1"/>
</dbReference>
<evidence type="ECO:0000256" key="3">
    <source>
        <dbReference type="SAM" id="Coils"/>
    </source>
</evidence>
<dbReference type="Pfam" id="PF25893">
    <property type="entry name" value="HH_CzcB"/>
    <property type="match status" value="1"/>
</dbReference>
<keyword evidence="3" id="KW-0175">Coiled coil</keyword>
<organism evidence="9 10">
    <name type="scientific">Candidatus Parabacteroides intestinipullorum</name>
    <dbReference type="NCBI Taxonomy" id="2838723"/>
    <lineage>
        <taxon>Bacteria</taxon>
        <taxon>Pseudomonadati</taxon>
        <taxon>Bacteroidota</taxon>
        <taxon>Bacteroidia</taxon>
        <taxon>Bacteroidales</taxon>
        <taxon>Tannerellaceae</taxon>
        <taxon>Parabacteroides</taxon>
    </lineage>
</organism>
<feature type="signal peptide" evidence="4">
    <location>
        <begin position="1"/>
        <end position="19"/>
    </location>
</feature>
<evidence type="ECO:0000259" key="5">
    <source>
        <dbReference type="Pfam" id="PF25893"/>
    </source>
</evidence>
<feature type="domain" description="CzcB-like barrel-sandwich hybrid" evidence="8">
    <location>
        <begin position="77"/>
        <end position="220"/>
    </location>
</feature>
<dbReference type="Gene3D" id="2.40.30.170">
    <property type="match status" value="1"/>
</dbReference>
<feature type="domain" description="CzcB-like alpha-helical hairpin" evidence="5">
    <location>
        <begin position="118"/>
        <end position="172"/>
    </location>
</feature>
<dbReference type="GO" id="GO:0022857">
    <property type="term" value="F:transmembrane transporter activity"/>
    <property type="evidence" value="ECO:0007669"/>
    <property type="project" value="InterPro"/>
</dbReference>
<dbReference type="Pfam" id="PF25967">
    <property type="entry name" value="RND-MFP_C"/>
    <property type="match status" value="1"/>
</dbReference>
<dbReference type="NCBIfam" id="TIGR01730">
    <property type="entry name" value="RND_mfp"/>
    <property type="match status" value="1"/>
</dbReference>
<reference evidence="9" key="1">
    <citation type="journal article" date="2021" name="PeerJ">
        <title>Extensive microbial diversity within the chicken gut microbiome revealed by metagenomics and culture.</title>
        <authorList>
            <person name="Gilroy R."/>
            <person name="Ravi A."/>
            <person name="Getino M."/>
            <person name="Pursley I."/>
            <person name="Horton D.L."/>
            <person name="Alikhan N.F."/>
            <person name="Baker D."/>
            <person name="Gharbi K."/>
            <person name="Hall N."/>
            <person name="Watson M."/>
            <person name="Adriaenssens E.M."/>
            <person name="Foster-Nyarko E."/>
            <person name="Jarju S."/>
            <person name="Secka A."/>
            <person name="Antonio M."/>
            <person name="Oren A."/>
            <person name="Chaudhuri R.R."/>
            <person name="La Ragione R."/>
            <person name="Hildebrand F."/>
            <person name="Pallen M.J."/>
        </authorList>
    </citation>
    <scope>NUCLEOTIDE SEQUENCE</scope>
    <source>
        <strain evidence="9">ChiGjej6B6-14162</strain>
    </source>
</reference>
<dbReference type="EMBL" id="DXEL01000035">
    <property type="protein sequence ID" value="HIX74291.1"/>
    <property type="molecule type" value="Genomic_DNA"/>
</dbReference>
<dbReference type="Pfam" id="PF25954">
    <property type="entry name" value="Beta-barrel_RND_2"/>
    <property type="match status" value="1"/>
</dbReference>
<dbReference type="GO" id="GO:0016020">
    <property type="term" value="C:membrane"/>
    <property type="evidence" value="ECO:0007669"/>
    <property type="project" value="InterPro"/>
</dbReference>
<dbReference type="InterPro" id="IPR051909">
    <property type="entry name" value="MFP_Cation_Efflux"/>
</dbReference>
<reference evidence="9" key="2">
    <citation type="submission" date="2021-04" db="EMBL/GenBank/DDBJ databases">
        <authorList>
            <person name="Gilroy R."/>
        </authorList>
    </citation>
    <scope>NUCLEOTIDE SEQUENCE</scope>
    <source>
        <strain evidence="9">ChiGjej6B6-14162</strain>
    </source>
</reference>
<dbReference type="AlphaFoldDB" id="A0A9D2BFG9"/>
<name>A0A9D2BFG9_9BACT</name>
<keyword evidence="4" id="KW-0732">Signal</keyword>
<dbReference type="Gene3D" id="2.40.50.100">
    <property type="match status" value="1"/>
</dbReference>
<feature type="coiled-coil region" evidence="3">
    <location>
        <begin position="137"/>
        <end position="171"/>
    </location>
</feature>
<sequence>MTQKIITLLLTIASLTACQAGQERNDDPKSVRQEGDTIFVGGQSPILSRLRTDIVNLEPYRQEVTTSCEIKAIPSQYAEIASPFAGRINQSFVRLGQKVAPGTPIFSISSPDFFEAGKNYFHARQEMGLALKNYKREKDLFDNRVSAQKEVEEAEANYELAKQEFENARVSLEVYQIDPQDLKLGQPLVVRSPIAGEVVTDKIVMGQYIQDDAEPIAIIADLNQVWAIANVKEKDLHLIQDLESVEIQLIAMPDQTFSGEIYHVNEMLDPESRSVEVIIACDNHDRQIKPAMYGHVRLIGREKKAIRIPTSALLQDENSAYVLRSIGNNRFIKQPVTTGNDENGETIVFKGLTANDSIVVAGAFYLLDIK</sequence>
<dbReference type="InterPro" id="IPR006143">
    <property type="entry name" value="RND_pump_MFP"/>
</dbReference>
<dbReference type="PROSITE" id="PS51257">
    <property type="entry name" value="PROKAR_LIPOPROTEIN"/>
    <property type="match status" value="1"/>
</dbReference>
<dbReference type="InterPro" id="IPR058627">
    <property type="entry name" value="MdtA-like_C"/>
</dbReference>
<dbReference type="Proteomes" id="UP000886740">
    <property type="component" value="Unassembled WGS sequence"/>
</dbReference>
<evidence type="ECO:0000313" key="10">
    <source>
        <dbReference type="Proteomes" id="UP000886740"/>
    </source>
</evidence>
<proteinExistence type="inferred from homology"/>
<accession>A0A9D2BFG9</accession>
<dbReference type="FunFam" id="2.40.30.170:FF:000010">
    <property type="entry name" value="Efflux RND transporter periplasmic adaptor subunit"/>
    <property type="match status" value="1"/>
</dbReference>
<dbReference type="InterPro" id="IPR058648">
    <property type="entry name" value="HH_CzcB-like"/>
</dbReference>
<dbReference type="Gene3D" id="1.10.287.470">
    <property type="entry name" value="Helix hairpin bin"/>
    <property type="match status" value="1"/>
</dbReference>
<evidence type="ECO:0000259" key="8">
    <source>
        <dbReference type="Pfam" id="PF25973"/>
    </source>
</evidence>
<comment type="caution">
    <text evidence="9">The sequence shown here is derived from an EMBL/GenBank/DDBJ whole genome shotgun (WGS) entry which is preliminary data.</text>
</comment>
<feature type="chain" id="PRO_5039634325" evidence="4">
    <location>
        <begin position="20"/>
        <end position="370"/>
    </location>
</feature>
<comment type="similarity">
    <text evidence="1">Belongs to the membrane fusion protein (MFP) (TC 8.A.1) family.</text>
</comment>
<feature type="domain" description="Multidrug resistance protein MdtA-like C-terminal permuted SH3" evidence="7">
    <location>
        <begin position="305"/>
        <end position="363"/>
    </location>
</feature>